<dbReference type="PANTHER" id="PTHR30146">
    <property type="entry name" value="LACI-RELATED TRANSCRIPTIONAL REPRESSOR"/>
    <property type="match status" value="1"/>
</dbReference>
<reference evidence="6" key="1">
    <citation type="submission" date="2016-10" db="EMBL/GenBank/DDBJ databases">
        <authorList>
            <person name="Varghese N."/>
            <person name="Submissions S."/>
        </authorList>
    </citation>
    <scope>NUCLEOTIDE SEQUENCE [LARGE SCALE GENOMIC DNA]</scope>
    <source>
        <strain evidence="6">CGMCC 1.10218</strain>
    </source>
</reference>
<evidence type="ECO:0000256" key="1">
    <source>
        <dbReference type="ARBA" id="ARBA00023015"/>
    </source>
</evidence>
<dbReference type="Gene3D" id="3.40.50.2300">
    <property type="match status" value="2"/>
</dbReference>
<dbReference type="PANTHER" id="PTHR30146:SF109">
    <property type="entry name" value="HTH-TYPE TRANSCRIPTIONAL REGULATOR GALS"/>
    <property type="match status" value="1"/>
</dbReference>
<gene>
    <name evidence="5" type="ORF">SAMN04488058_1312</name>
</gene>
<dbReference type="SUPFAM" id="SSF53822">
    <property type="entry name" value="Periplasmic binding protein-like I"/>
    <property type="match status" value="1"/>
</dbReference>
<evidence type="ECO:0000313" key="6">
    <source>
        <dbReference type="Proteomes" id="UP000199223"/>
    </source>
</evidence>
<feature type="domain" description="Periplasmic binding protein/LacI sugar binding" evidence="4">
    <location>
        <begin position="7"/>
        <end position="240"/>
    </location>
</feature>
<keyword evidence="2" id="KW-0238">DNA-binding</keyword>
<dbReference type="InterPro" id="IPR001761">
    <property type="entry name" value="Peripla_BP/Lac1_sug-bd_dom"/>
</dbReference>
<evidence type="ECO:0000313" key="5">
    <source>
        <dbReference type="EMBL" id="SEJ89749.1"/>
    </source>
</evidence>
<dbReference type="Proteomes" id="UP000199223">
    <property type="component" value="Unassembled WGS sequence"/>
</dbReference>
<keyword evidence="1" id="KW-0805">Transcription regulation</keyword>
<evidence type="ECO:0000259" key="4">
    <source>
        <dbReference type="Pfam" id="PF00532"/>
    </source>
</evidence>
<keyword evidence="3" id="KW-0804">Transcription</keyword>
<organism evidence="5 6">
    <name type="scientific">Deinococcus reticulitermitis</name>
    <dbReference type="NCBI Taxonomy" id="856736"/>
    <lineage>
        <taxon>Bacteria</taxon>
        <taxon>Thermotogati</taxon>
        <taxon>Deinococcota</taxon>
        <taxon>Deinococci</taxon>
        <taxon>Deinococcales</taxon>
        <taxon>Deinococcaceae</taxon>
        <taxon>Deinococcus</taxon>
    </lineage>
</organism>
<name>A0A1H7CJA1_9DEIO</name>
<evidence type="ECO:0000256" key="2">
    <source>
        <dbReference type="ARBA" id="ARBA00023125"/>
    </source>
</evidence>
<proteinExistence type="predicted"/>
<accession>A0A1H7CJA1</accession>
<sequence length="262" mass="28146">MILDILNPHFTALVKGASQVAAEHDYAVLLVDTQENAQREGQLIETLRARTDGLILAGSRLSDEELVQLHDPERPIVTVGRPTAGPPGVRVDEYTAASQLAGHLIAQGYRRICYLAGPPFWVDTQREGGYRAALTRAGLEAQVIRATSPDVPGGEQASAQLHQAGELPDAVICYNDLIAIGLMTALSAQGLRIPEEIGVAAFGNHPLAPYLSPPLTLMEMPSQHLGESAARQLLGLIACPQAPEAPEHFGVLRARHSTRRRS</sequence>
<keyword evidence="6" id="KW-1185">Reference proteome</keyword>
<dbReference type="AlphaFoldDB" id="A0A1H7CJA1"/>
<dbReference type="EMBL" id="FNZA01000031">
    <property type="protein sequence ID" value="SEJ89749.1"/>
    <property type="molecule type" value="Genomic_DNA"/>
</dbReference>
<dbReference type="Pfam" id="PF00532">
    <property type="entry name" value="Peripla_BP_1"/>
    <property type="match status" value="1"/>
</dbReference>
<protein>
    <submittedName>
        <fullName evidence="5">LacI family transcriptional regulator</fullName>
    </submittedName>
</protein>
<dbReference type="STRING" id="856736.SAMN04488058_1312"/>
<dbReference type="GO" id="GO:0000976">
    <property type="term" value="F:transcription cis-regulatory region binding"/>
    <property type="evidence" value="ECO:0007669"/>
    <property type="project" value="TreeGrafter"/>
</dbReference>
<dbReference type="CDD" id="cd06267">
    <property type="entry name" value="PBP1_LacI_sugar_binding-like"/>
    <property type="match status" value="1"/>
</dbReference>
<dbReference type="GO" id="GO:0003700">
    <property type="term" value="F:DNA-binding transcription factor activity"/>
    <property type="evidence" value="ECO:0007669"/>
    <property type="project" value="TreeGrafter"/>
</dbReference>
<dbReference type="RefSeq" id="WP_177183288.1">
    <property type="nucleotide sequence ID" value="NZ_FNZA01000031.1"/>
</dbReference>
<dbReference type="InterPro" id="IPR028082">
    <property type="entry name" value="Peripla_BP_I"/>
</dbReference>
<evidence type="ECO:0000256" key="3">
    <source>
        <dbReference type="ARBA" id="ARBA00023163"/>
    </source>
</evidence>